<name>A0A8J2JKT4_9HEXA</name>
<comment type="caution">
    <text evidence="1">The sequence shown here is derived from an EMBL/GenBank/DDBJ whole genome shotgun (WGS) entry which is preliminary data.</text>
</comment>
<gene>
    <name evidence="1" type="ORF">AFUS01_LOCUS1467</name>
</gene>
<reference evidence="1" key="1">
    <citation type="submission" date="2021-06" db="EMBL/GenBank/DDBJ databases">
        <authorList>
            <person name="Hodson N. C."/>
            <person name="Mongue J. A."/>
            <person name="Jaron S. K."/>
        </authorList>
    </citation>
    <scope>NUCLEOTIDE SEQUENCE</scope>
</reference>
<keyword evidence="2" id="KW-1185">Reference proteome</keyword>
<sequence length="96" mass="11567">MLRPNCCSERRYAQISFVNYDMSEKINSWEDMKLKVELEKDPNNLKNIKKQVQNELDKIDWDHVKEKGDFETRLRISEKKKEYEEVESELEAGINQ</sequence>
<dbReference type="AlphaFoldDB" id="A0A8J2JKT4"/>
<protein>
    <submittedName>
        <fullName evidence="1">Uncharacterized protein</fullName>
    </submittedName>
</protein>
<organism evidence="1 2">
    <name type="scientific">Allacma fusca</name>
    <dbReference type="NCBI Taxonomy" id="39272"/>
    <lineage>
        <taxon>Eukaryota</taxon>
        <taxon>Metazoa</taxon>
        <taxon>Ecdysozoa</taxon>
        <taxon>Arthropoda</taxon>
        <taxon>Hexapoda</taxon>
        <taxon>Collembola</taxon>
        <taxon>Symphypleona</taxon>
        <taxon>Sminthuridae</taxon>
        <taxon>Allacma</taxon>
    </lineage>
</organism>
<dbReference type="Proteomes" id="UP000708208">
    <property type="component" value="Unassembled WGS sequence"/>
</dbReference>
<dbReference type="EMBL" id="CAJVCH010008202">
    <property type="protein sequence ID" value="CAG7662801.1"/>
    <property type="molecule type" value="Genomic_DNA"/>
</dbReference>
<evidence type="ECO:0000313" key="1">
    <source>
        <dbReference type="EMBL" id="CAG7662801.1"/>
    </source>
</evidence>
<evidence type="ECO:0000313" key="2">
    <source>
        <dbReference type="Proteomes" id="UP000708208"/>
    </source>
</evidence>
<proteinExistence type="predicted"/>
<accession>A0A8J2JKT4</accession>